<dbReference type="AlphaFoldDB" id="A0ABD7HMN9"/>
<comment type="caution">
    <text evidence="3">The sequence shown here is derived from an EMBL/GenBank/DDBJ whole genome shotgun (WGS) entry which is preliminary data.</text>
</comment>
<dbReference type="Proteomes" id="UP000284557">
    <property type="component" value="Unassembled WGS sequence"/>
</dbReference>
<feature type="region of interest" description="Disordered" evidence="1">
    <location>
        <begin position="546"/>
        <end position="579"/>
    </location>
</feature>
<dbReference type="Gene3D" id="3.40.50.300">
    <property type="entry name" value="P-loop containing nucleotide triphosphate hydrolases"/>
    <property type="match status" value="1"/>
</dbReference>
<feature type="signal peptide" evidence="2">
    <location>
        <begin position="1"/>
        <end position="28"/>
    </location>
</feature>
<feature type="chain" id="PRO_5044840253" description="Cell division protein FtsK" evidence="2">
    <location>
        <begin position="29"/>
        <end position="579"/>
    </location>
</feature>
<name>A0ABD7HMN9_9MYCO</name>
<accession>A0ABD7HMN9</accession>
<organism evidence="3 4">
    <name type="scientific">Mycobacteroides abscessus</name>
    <dbReference type="NCBI Taxonomy" id="36809"/>
    <lineage>
        <taxon>Bacteria</taxon>
        <taxon>Bacillati</taxon>
        <taxon>Actinomycetota</taxon>
        <taxon>Actinomycetes</taxon>
        <taxon>Mycobacteriales</taxon>
        <taxon>Mycobacteriaceae</taxon>
        <taxon>Mycobacteroides</taxon>
    </lineage>
</organism>
<keyword evidence="2" id="KW-0732">Signal</keyword>
<proteinExistence type="predicted"/>
<dbReference type="EMBL" id="QXBN01000012">
    <property type="protein sequence ID" value="RIT36876.1"/>
    <property type="molecule type" value="Genomic_DNA"/>
</dbReference>
<gene>
    <name evidence="3" type="ORF">D2E76_16640</name>
</gene>
<protein>
    <recommendedName>
        <fullName evidence="5">Cell division protein FtsK</fullName>
    </recommendedName>
</protein>
<evidence type="ECO:0000313" key="3">
    <source>
        <dbReference type="EMBL" id="RIT36876.1"/>
    </source>
</evidence>
<evidence type="ECO:0000256" key="1">
    <source>
        <dbReference type="SAM" id="MobiDB-lite"/>
    </source>
</evidence>
<sequence length="579" mass="62384">MQLVYVSNKRKAKSANLIAFGCATVALATFTTGAPMPAQLLLLAPVAGAVGWIAHRVAVTPDPAGPAGTEAGTSETASPSAELVLPLRLRNDPTIGRIIDVCRGTLADSVVLDVQSVGFDEAGVVDFALKCVTSGALTSSALQRRVQEAIRSSVPVPSGSGAWKMTPNVKADVLKFSGAKQIPDKVYPPKWSVVSSREESGKLCRGLTWQLGVAADGPVELPVKSFPHGAVFSPTGGGKSILIKANIERWRAMGAICLLGDGKGSDYVTYRNSPGVVAVGHGGEDGKNGMYYYATIELAHRIMNTRRAAGAKRKLADPNGWEDVPSVLLVLDELKSMLGVWSSSDHLDASEKRFLFKRIDEVGSIGRQPRVNMLMATQDLRDESIRASWLNNARLRVCLAKPSTMEVRKGFQPSLHAEVLRVAAGFDDSIPGRAMIACYDNESGTTAVKEFQGYFGYAPGEEFPSDAKGIAEWTEFKAAVSDRIPRLHPRLWFRLDKPSLCQQGIEQAEGGEPLGYIDFELFTPTEISKLEVVNLDRQDSSGAWVPDPEMLKYDPHPDNAAYVGHPPADSGPTKLPQEM</sequence>
<reference evidence="3 4" key="1">
    <citation type="submission" date="2018-08" db="EMBL/GenBank/DDBJ databases">
        <title>Linezolid Resistance in Mycobacterium abscessus: MIC Distribution and Comprehensive Investigation of Resistance Mechanisms.</title>
        <authorList>
            <person name="Ye M."/>
            <person name="Xu L."/>
            <person name="Zou Y."/>
            <person name="Li B."/>
            <person name="Guo Q."/>
            <person name="Zhang Y."/>
            <person name="Zhan M."/>
            <person name="Xu B."/>
            <person name="Yu F."/>
            <person name="Zhang Z."/>
            <person name="Chu H."/>
        </authorList>
    </citation>
    <scope>NUCLEOTIDE SEQUENCE [LARGE SCALE GENOMIC DNA]</scope>
    <source>
        <strain evidence="3 4">G143</strain>
    </source>
</reference>
<dbReference type="InterPro" id="IPR027417">
    <property type="entry name" value="P-loop_NTPase"/>
</dbReference>
<evidence type="ECO:0000256" key="2">
    <source>
        <dbReference type="SAM" id="SignalP"/>
    </source>
</evidence>
<evidence type="ECO:0008006" key="5">
    <source>
        <dbReference type="Google" id="ProtNLM"/>
    </source>
</evidence>
<evidence type="ECO:0000313" key="4">
    <source>
        <dbReference type="Proteomes" id="UP000284557"/>
    </source>
</evidence>
<dbReference type="SUPFAM" id="SSF52540">
    <property type="entry name" value="P-loop containing nucleoside triphosphate hydrolases"/>
    <property type="match status" value="1"/>
</dbReference>